<name>A0AAW9PX87_9CYAN</name>
<evidence type="ECO:0000313" key="4">
    <source>
        <dbReference type="EMBL" id="MEE3715568.1"/>
    </source>
</evidence>
<dbReference type="InterPro" id="IPR019734">
    <property type="entry name" value="TPR_rpt"/>
</dbReference>
<dbReference type="Pfam" id="PF14559">
    <property type="entry name" value="TPR_19"/>
    <property type="match status" value="1"/>
</dbReference>
<dbReference type="PROSITE" id="PS50293">
    <property type="entry name" value="TPR_REGION"/>
    <property type="match status" value="3"/>
</dbReference>
<organism evidence="4 5">
    <name type="scientific">Tumidithrix elongata BACA0141</name>
    <dbReference type="NCBI Taxonomy" id="2716417"/>
    <lineage>
        <taxon>Bacteria</taxon>
        <taxon>Bacillati</taxon>
        <taxon>Cyanobacteriota</taxon>
        <taxon>Cyanophyceae</taxon>
        <taxon>Pseudanabaenales</taxon>
        <taxon>Pseudanabaenaceae</taxon>
        <taxon>Tumidithrix</taxon>
        <taxon>Tumidithrix elongata</taxon>
    </lineage>
</organism>
<dbReference type="SUPFAM" id="SSF48452">
    <property type="entry name" value="TPR-like"/>
    <property type="match status" value="1"/>
</dbReference>
<feature type="repeat" description="TPR" evidence="3">
    <location>
        <begin position="112"/>
        <end position="145"/>
    </location>
</feature>
<dbReference type="Pfam" id="PF13431">
    <property type="entry name" value="TPR_17"/>
    <property type="match status" value="1"/>
</dbReference>
<dbReference type="PANTHER" id="PTHR44858">
    <property type="entry name" value="TETRATRICOPEPTIDE REPEAT PROTEIN 6"/>
    <property type="match status" value="1"/>
</dbReference>
<reference evidence="4" key="1">
    <citation type="submission" date="2024-01" db="EMBL/GenBank/DDBJ databases">
        <title>Bank of Algae and Cyanobacteria of the Azores (BACA) strain genomes.</title>
        <authorList>
            <person name="Luz R."/>
            <person name="Cordeiro R."/>
            <person name="Fonseca A."/>
            <person name="Goncalves V."/>
        </authorList>
    </citation>
    <scope>NUCLEOTIDE SEQUENCE</scope>
    <source>
        <strain evidence="4">BACA0141</strain>
    </source>
</reference>
<keyword evidence="5" id="KW-1185">Reference proteome</keyword>
<dbReference type="AlphaFoldDB" id="A0AAW9PX87"/>
<dbReference type="PROSITE" id="PS50005">
    <property type="entry name" value="TPR"/>
    <property type="match status" value="5"/>
</dbReference>
<sequence>MNSVNGQNQVEIWTESAREKEALGDYATALQIRQKIYAQVPDDIENLGALGKIHLRLNQMETAIACFQDVLTLQPDSAQNHCNLGALLALQNLLEAAIVHYQSALAINPNLAEANYNLGAALFKLEHLEAAIPYLERAIALKPNLAEAYSKLGAILFQQGNIEAAIAKHEQAIAVNPHLAEAYYNLGIALAAQRKIESAIAAYETAISIKPNFVEAHHNLALALLLIGDYQRGLVENEWRWQMQGRTAPNFSQPVWDGTYLPNTTILLWAEQGFGDVIQFIRYLPLVQKRVGKVLVQSPPPLKRLLSEAYPAIEVISTDSLLPPFDIHIPLMSLPLIFGTNLQTIPTGIPYISVSQGGKEIPQIPTNNASNLKIGIVWASSNKGDREYLKFQKYKSCPLSMFLPILGLPHIALYSLQVGCDADELQEFSQESRLYDLNPLIRDFADTARFIDRMDMVISVDTAVAHLAGAMGKKGWILLPFVPDWRWLLDREDSPWYPNMRLFRQSQPGKWEDVFEEVLAALQTV</sequence>
<comment type="caution">
    <text evidence="4">The sequence shown here is derived from an EMBL/GenBank/DDBJ whole genome shotgun (WGS) entry which is preliminary data.</text>
</comment>
<dbReference type="PANTHER" id="PTHR44858:SF1">
    <property type="entry name" value="UDP-N-ACETYLGLUCOSAMINE--PEPTIDE N-ACETYLGLUCOSAMINYLTRANSFERASE SPINDLY-RELATED"/>
    <property type="match status" value="1"/>
</dbReference>
<dbReference type="SMART" id="SM00028">
    <property type="entry name" value="TPR"/>
    <property type="match status" value="6"/>
</dbReference>
<evidence type="ECO:0000256" key="2">
    <source>
        <dbReference type="ARBA" id="ARBA00022803"/>
    </source>
</evidence>
<feature type="repeat" description="TPR" evidence="3">
    <location>
        <begin position="78"/>
        <end position="111"/>
    </location>
</feature>
<gene>
    <name evidence="4" type="ORF">V2H45_02280</name>
</gene>
<dbReference type="Proteomes" id="UP001333818">
    <property type="component" value="Unassembled WGS sequence"/>
</dbReference>
<dbReference type="Gene3D" id="1.25.40.10">
    <property type="entry name" value="Tetratricopeptide repeat domain"/>
    <property type="match status" value="3"/>
</dbReference>
<feature type="repeat" description="TPR" evidence="3">
    <location>
        <begin position="44"/>
        <end position="77"/>
    </location>
</feature>
<keyword evidence="1" id="KW-0677">Repeat</keyword>
<dbReference type="Gene3D" id="3.40.50.2000">
    <property type="entry name" value="Glycogen Phosphorylase B"/>
    <property type="match status" value="1"/>
</dbReference>
<evidence type="ECO:0000256" key="1">
    <source>
        <dbReference type="ARBA" id="ARBA00022737"/>
    </source>
</evidence>
<accession>A0AAW9PX87</accession>
<dbReference type="InterPro" id="IPR050498">
    <property type="entry name" value="Ycf3"/>
</dbReference>
<dbReference type="SUPFAM" id="SSF53756">
    <property type="entry name" value="UDP-Glycosyltransferase/glycogen phosphorylase"/>
    <property type="match status" value="1"/>
</dbReference>
<evidence type="ECO:0000256" key="3">
    <source>
        <dbReference type="PROSITE-ProRule" id="PRU00339"/>
    </source>
</evidence>
<proteinExistence type="predicted"/>
<feature type="repeat" description="TPR" evidence="3">
    <location>
        <begin position="146"/>
        <end position="179"/>
    </location>
</feature>
<dbReference type="GO" id="GO:0009279">
    <property type="term" value="C:cell outer membrane"/>
    <property type="evidence" value="ECO:0007669"/>
    <property type="project" value="TreeGrafter"/>
</dbReference>
<evidence type="ECO:0000313" key="5">
    <source>
        <dbReference type="Proteomes" id="UP001333818"/>
    </source>
</evidence>
<dbReference type="RefSeq" id="WP_330481992.1">
    <property type="nucleotide sequence ID" value="NZ_JAZBJZ010000005.1"/>
</dbReference>
<dbReference type="Pfam" id="PF13414">
    <property type="entry name" value="TPR_11"/>
    <property type="match status" value="2"/>
</dbReference>
<protein>
    <submittedName>
        <fullName evidence="4">Tetratricopeptide repeat-containing glycosyltransferase family protein</fullName>
    </submittedName>
</protein>
<dbReference type="GO" id="GO:0046813">
    <property type="term" value="P:receptor-mediated virion attachment to host cell"/>
    <property type="evidence" value="ECO:0007669"/>
    <property type="project" value="TreeGrafter"/>
</dbReference>
<feature type="repeat" description="TPR" evidence="3">
    <location>
        <begin position="180"/>
        <end position="213"/>
    </location>
</feature>
<dbReference type="InterPro" id="IPR011990">
    <property type="entry name" value="TPR-like_helical_dom_sf"/>
</dbReference>
<dbReference type="EMBL" id="JAZBJZ010000005">
    <property type="protein sequence ID" value="MEE3715568.1"/>
    <property type="molecule type" value="Genomic_DNA"/>
</dbReference>
<keyword evidence="2 3" id="KW-0802">TPR repeat</keyword>